<dbReference type="SUPFAM" id="SSF46785">
    <property type="entry name" value="Winged helix' DNA-binding domain"/>
    <property type="match status" value="1"/>
</dbReference>
<evidence type="ECO:0000313" key="6">
    <source>
        <dbReference type="Proteomes" id="UP000321039"/>
    </source>
</evidence>
<evidence type="ECO:0000259" key="4">
    <source>
        <dbReference type="PROSITE" id="PS50949"/>
    </source>
</evidence>
<dbReference type="Proteomes" id="UP000321039">
    <property type="component" value="Unassembled WGS sequence"/>
</dbReference>
<gene>
    <name evidence="5" type="ORF">FV139_19685</name>
</gene>
<keyword evidence="3" id="KW-0804">Transcription</keyword>
<dbReference type="Pfam" id="PF07729">
    <property type="entry name" value="FCD"/>
    <property type="match status" value="1"/>
</dbReference>
<keyword evidence="6" id="KW-1185">Reference proteome</keyword>
<accession>A0A5C8ZM06</accession>
<name>A0A5C8ZM06_9GAMM</name>
<dbReference type="GO" id="GO:0003677">
    <property type="term" value="F:DNA binding"/>
    <property type="evidence" value="ECO:0007669"/>
    <property type="project" value="UniProtKB-KW"/>
</dbReference>
<dbReference type="Pfam" id="PF00392">
    <property type="entry name" value="GntR"/>
    <property type="match status" value="1"/>
</dbReference>
<dbReference type="InterPro" id="IPR000524">
    <property type="entry name" value="Tscrpt_reg_HTH_GntR"/>
</dbReference>
<dbReference type="PRINTS" id="PR00035">
    <property type="entry name" value="HTHGNTR"/>
</dbReference>
<keyword evidence="1" id="KW-0805">Transcription regulation</keyword>
<dbReference type="Gene3D" id="1.10.10.10">
    <property type="entry name" value="Winged helix-like DNA-binding domain superfamily/Winged helix DNA-binding domain"/>
    <property type="match status" value="1"/>
</dbReference>
<dbReference type="InterPro" id="IPR036390">
    <property type="entry name" value="WH_DNA-bd_sf"/>
</dbReference>
<dbReference type="SUPFAM" id="SSF48008">
    <property type="entry name" value="GntR ligand-binding domain-like"/>
    <property type="match status" value="1"/>
</dbReference>
<evidence type="ECO:0000256" key="2">
    <source>
        <dbReference type="ARBA" id="ARBA00023125"/>
    </source>
</evidence>
<comment type="caution">
    <text evidence="5">The sequence shown here is derived from an EMBL/GenBank/DDBJ whole genome shotgun (WGS) entry which is preliminary data.</text>
</comment>
<evidence type="ECO:0000256" key="1">
    <source>
        <dbReference type="ARBA" id="ARBA00023015"/>
    </source>
</evidence>
<organism evidence="5 6">
    <name type="scientific">Parahaliea maris</name>
    <dbReference type="NCBI Taxonomy" id="2716870"/>
    <lineage>
        <taxon>Bacteria</taxon>
        <taxon>Pseudomonadati</taxon>
        <taxon>Pseudomonadota</taxon>
        <taxon>Gammaproteobacteria</taxon>
        <taxon>Cellvibrionales</taxon>
        <taxon>Halieaceae</taxon>
        <taxon>Parahaliea</taxon>
    </lineage>
</organism>
<reference evidence="5 6" key="1">
    <citation type="submission" date="2019-08" db="EMBL/GenBank/DDBJ databases">
        <title>Parahaliea maris sp. nov., isolated from the surface seawater.</title>
        <authorList>
            <person name="Liu Y."/>
        </authorList>
    </citation>
    <scope>NUCLEOTIDE SEQUENCE [LARGE SCALE GENOMIC DNA]</scope>
    <source>
        <strain evidence="5 6">HSLHS9</strain>
    </source>
</reference>
<dbReference type="PANTHER" id="PTHR43537">
    <property type="entry name" value="TRANSCRIPTIONAL REGULATOR, GNTR FAMILY"/>
    <property type="match status" value="1"/>
</dbReference>
<dbReference type="SMART" id="SM00895">
    <property type="entry name" value="FCD"/>
    <property type="match status" value="1"/>
</dbReference>
<evidence type="ECO:0000256" key="3">
    <source>
        <dbReference type="ARBA" id="ARBA00023163"/>
    </source>
</evidence>
<dbReference type="PROSITE" id="PS50949">
    <property type="entry name" value="HTH_GNTR"/>
    <property type="match status" value="1"/>
</dbReference>
<dbReference type="PANTHER" id="PTHR43537:SF45">
    <property type="entry name" value="GNTR FAMILY REGULATORY PROTEIN"/>
    <property type="match status" value="1"/>
</dbReference>
<dbReference type="GO" id="GO:0003700">
    <property type="term" value="F:DNA-binding transcription factor activity"/>
    <property type="evidence" value="ECO:0007669"/>
    <property type="project" value="InterPro"/>
</dbReference>
<proteinExistence type="predicted"/>
<evidence type="ECO:0000313" key="5">
    <source>
        <dbReference type="EMBL" id="TXS89513.1"/>
    </source>
</evidence>
<dbReference type="CDD" id="cd07377">
    <property type="entry name" value="WHTH_GntR"/>
    <property type="match status" value="1"/>
</dbReference>
<keyword evidence="2" id="KW-0238">DNA-binding</keyword>
<dbReference type="AlphaFoldDB" id="A0A5C8ZM06"/>
<feature type="domain" description="HTH gntR-type" evidence="4">
    <location>
        <begin position="33"/>
        <end position="100"/>
    </location>
</feature>
<dbReference type="EMBL" id="VRZA01000010">
    <property type="protein sequence ID" value="TXS89513.1"/>
    <property type="molecule type" value="Genomic_DNA"/>
</dbReference>
<dbReference type="Gene3D" id="1.20.120.530">
    <property type="entry name" value="GntR ligand-binding domain-like"/>
    <property type="match status" value="1"/>
</dbReference>
<dbReference type="InterPro" id="IPR008920">
    <property type="entry name" value="TF_FadR/GntR_C"/>
</dbReference>
<dbReference type="InterPro" id="IPR011711">
    <property type="entry name" value="GntR_C"/>
</dbReference>
<protein>
    <submittedName>
        <fullName evidence="5">GntR family transcriptional regulator</fullName>
    </submittedName>
</protein>
<sequence>MKPCASKRRWAIRRVMQGGLPLPDKSSAGEIKLSKTETAYRLLEEKIVTMELAPGALLSEAELSLELGLGRTPVREALQRLSAEHLVEIMPRRGIRVAGIDVVKQLRVLEVRRVLEVQSASLAARRASPAQRASFAAIAEGLAAAGSTRDYRDFLRFDRELDELLPAAAGNEFASAMLRQLHGLSRRFWHYYFRREADLPHVAGLHAAIARSIAEGDEEEAARATEAHMEYIHNFTRAVLEG</sequence>
<dbReference type="SMART" id="SM00345">
    <property type="entry name" value="HTH_GNTR"/>
    <property type="match status" value="1"/>
</dbReference>
<dbReference type="InterPro" id="IPR036388">
    <property type="entry name" value="WH-like_DNA-bd_sf"/>
</dbReference>